<feature type="transmembrane region" description="Helical" evidence="1">
    <location>
        <begin position="7"/>
        <end position="24"/>
    </location>
</feature>
<gene>
    <name evidence="3" type="ORF">D0U04_29995</name>
    <name evidence="2" type="ORF">DJ93_5645</name>
</gene>
<evidence type="ECO:0000313" key="2">
    <source>
        <dbReference type="EMBL" id="KFM95158.1"/>
    </source>
</evidence>
<dbReference type="Proteomes" id="UP000029389">
    <property type="component" value="Unassembled WGS sequence"/>
</dbReference>
<dbReference type="EMBL" id="QVOD01000100">
    <property type="protein sequence ID" value="RFT61728.1"/>
    <property type="molecule type" value="Genomic_DNA"/>
</dbReference>
<proteinExistence type="predicted"/>
<evidence type="ECO:0000256" key="1">
    <source>
        <dbReference type="SAM" id="Phobius"/>
    </source>
</evidence>
<evidence type="ECO:0000313" key="5">
    <source>
        <dbReference type="Proteomes" id="UP000264294"/>
    </source>
</evidence>
<organism evidence="2 4">
    <name type="scientific">Bacillus clarus</name>
    <dbReference type="NCBI Taxonomy" id="2338372"/>
    <lineage>
        <taxon>Bacteria</taxon>
        <taxon>Bacillati</taxon>
        <taxon>Bacillota</taxon>
        <taxon>Bacilli</taxon>
        <taxon>Bacillales</taxon>
        <taxon>Bacillaceae</taxon>
        <taxon>Bacillus</taxon>
        <taxon>Bacillus cereus group</taxon>
    </lineage>
</organism>
<comment type="caution">
    <text evidence="2">The sequence shown here is derived from an EMBL/GenBank/DDBJ whole genome shotgun (WGS) entry which is preliminary data.</text>
</comment>
<reference evidence="2 4" key="1">
    <citation type="submission" date="2014-04" db="EMBL/GenBank/DDBJ databases">
        <authorList>
            <person name="Bishop-Lilly K.A."/>
            <person name="Broomall S.M."/>
            <person name="Chain P.S."/>
            <person name="Chertkov O."/>
            <person name="Coyne S.R."/>
            <person name="Daligault H.E."/>
            <person name="Davenport K.W."/>
            <person name="Erkkila T."/>
            <person name="Frey K.G."/>
            <person name="Gibbons H.S."/>
            <person name="Gu W."/>
            <person name="Jaissle J."/>
            <person name="Johnson S.L."/>
            <person name="Koroleva G.I."/>
            <person name="Ladner J.T."/>
            <person name="Lo C.-C."/>
            <person name="Minogue T.D."/>
            <person name="Munk C."/>
            <person name="Palacios G.F."/>
            <person name="Redden C.L."/>
            <person name="Rosenzweig C.N."/>
            <person name="Scholz M.B."/>
            <person name="Teshima H."/>
            <person name="Xu Y."/>
        </authorList>
    </citation>
    <scope>NUCLEOTIDE SEQUENCE [LARGE SCALE GENOMIC DNA]</scope>
    <source>
        <strain evidence="2 4">BHP</strain>
    </source>
</reference>
<evidence type="ECO:0000313" key="3">
    <source>
        <dbReference type="EMBL" id="RFT61728.1"/>
    </source>
</evidence>
<keyword evidence="1" id="KW-0812">Transmembrane</keyword>
<keyword evidence="1" id="KW-1133">Transmembrane helix</keyword>
<dbReference type="AlphaFoldDB" id="A0A090Y8R9"/>
<keyword evidence="5" id="KW-1185">Reference proteome</keyword>
<sequence>MNKLENFSKVFVMFFILHVILLIFSPNRIVGRSAIQKDDIKLHVYSQATTGAPQKISKSDLSILNEKIKDTYPNVKSTDIEFEGDTPFRHVDDSAYIGEFTVYGKVIGTTRNETSGENTVAVLKVSYWDIAMIRYLFYEDSIARLSLIILLPIFFVALFILCLCPKKSDRL</sequence>
<dbReference type="RefSeq" id="WP_042984835.1">
    <property type="nucleotide sequence ID" value="NZ_JMQC01000011.1"/>
</dbReference>
<dbReference type="EMBL" id="JMQC01000011">
    <property type="protein sequence ID" value="KFM95158.1"/>
    <property type="molecule type" value="Genomic_DNA"/>
</dbReference>
<dbReference type="Proteomes" id="UP000264294">
    <property type="component" value="Unassembled WGS sequence"/>
</dbReference>
<protein>
    <submittedName>
        <fullName evidence="2 3">Transposase</fullName>
    </submittedName>
</protein>
<reference evidence="3 5" key="2">
    <citation type="submission" date="2018-08" db="EMBL/GenBank/DDBJ databases">
        <title>Bacillus clarus sp. nov. strain PS00077A.</title>
        <authorList>
            <person name="Mendez Acevedo M."/>
            <person name="Carroll L."/>
            <person name="Mukherjee M."/>
            <person name="Wiedmann M."/>
            <person name="Kovac J."/>
        </authorList>
    </citation>
    <scope>NUCLEOTIDE SEQUENCE [LARGE SCALE GENOMIC DNA]</scope>
    <source>
        <strain evidence="3 5">PS00077A</strain>
    </source>
</reference>
<evidence type="ECO:0000313" key="4">
    <source>
        <dbReference type="Proteomes" id="UP000029389"/>
    </source>
</evidence>
<feature type="transmembrane region" description="Helical" evidence="1">
    <location>
        <begin position="142"/>
        <end position="164"/>
    </location>
</feature>
<accession>A0A090Y8R9</accession>
<name>A0A090Y8R9_9BACI</name>
<keyword evidence="1" id="KW-0472">Membrane</keyword>
<dbReference type="PATRIC" id="fig|1405.8.peg.5838"/>